<proteinExistence type="predicted"/>
<dbReference type="Proteomes" id="UP000183208">
    <property type="component" value="Unassembled WGS sequence"/>
</dbReference>
<dbReference type="InterPro" id="IPR051209">
    <property type="entry name" value="FAD-bind_Monooxygenase_sf"/>
</dbReference>
<dbReference type="RefSeq" id="WP_074830940.1">
    <property type="nucleotide sequence ID" value="NZ_FNTI01000001.1"/>
</dbReference>
<dbReference type="PRINTS" id="PR00469">
    <property type="entry name" value="PNDRDTASEII"/>
</dbReference>
<dbReference type="Gene3D" id="3.50.50.60">
    <property type="entry name" value="FAD/NAD(P)-binding domain"/>
    <property type="match status" value="2"/>
</dbReference>
<dbReference type="InterPro" id="IPR036188">
    <property type="entry name" value="FAD/NAD-bd_sf"/>
</dbReference>
<evidence type="ECO:0000313" key="2">
    <source>
        <dbReference type="EMBL" id="SEC23657.1"/>
    </source>
</evidence>
<organism evidence="2 3">
    <name type="scientific">Bradyrhizobium lablabi</name>
    <dbReference type="NCBI Taxonomy" id="722472"/>
    <lineage>
        <taxon>Bacteria</taxon>
        <taxon>Pseudomonadati</taxon>
        <taxon>Pseudomonadota</taxon>
        <taxon>Alphaproteobacteria</taxon>
        <taxon>Hyphomicrobiales</taxon>
        <taxon>Nitrobacteraceae</taxon>
        <taxon>Bradyrhizobium</taxon>
    </lineage>
</organism>
<keyword evidence="1" id="KW-0812">Transmembrane</keyword>
<evidence type="ECO:0000313" key="3">
    <source>
        <dbReference type="Proteomes" id="UP000183208"/>
    </source>
</evidence>
<protein>
    <submittedName>
        <fullName evidence="2">Predicted flavoprotein CzcO associated with the cation diffusion facilitator CzcD</fullName>
    </submittedName>
</protein>
<dbReference type="AlphaFoldDB" id="A0A1H4QVS2"/>
<evidence type="ECO:0000256" key="1">
    <source>
        <dbReference type="SAM" id="Phobius"/>
    </source>
</evidence>
<keyword evidence="1" id="KW-0472">Membrane</keyword>
<reference evidence="2 3" key="1">
    <citation type="submission" date="2016-10" db="EMBL/GenBank/DDBJ databases">
        <authorList>
            <person name="de Groot N.N."/>
        </authorList>
    </citation>
    <scope>NUCLEOTIDE SEQUENCE [LARGE SCALE GENOMIC DNA]</scope>
    <source>
        <strain evidence="2 3">GAS522</strain>
    </source>
</reference>
<dbReference type="PANTHER" id="PTHR42877:SF4">
    <property type="entry name" value="FAD_NAD(P)-BINDING DOMAIN-CONTAINING PROTEIN-RELATED"/>
    <property type="match status" value="1"/>
</dbReference>
<dbReference type="Pfam" id="PF13738">
    <property type="entry name" value="Pyr_redox_3"/>
    <property type="match status" value="1"/>
</dbReference>
<keyword evidence="1" id="KW-1133">Transmembrane helix</keyword>
<dbReference type="OrthoDB" id="312624at2"/>
<gene>
    <name evidence="2" type="ORF">SAMN05444171_0957</name>
</gene>
<dbReference type="EMBL" id="FNTI01000001">
    <property type="protein sequence ID" value="SEC23657.1"/>
    <property type="molecule type" value="Genomic_DNA"/>
</dbReference>
<dbReference type="PANTHER" id="PTHR42877">
    <property type="entry name" value="L-ORNITHINE N(5)-MONOOXYGENASE-RELATED"/>
    <property type="match status" value="1"/>
</dbReference>
<accession>A0A1H4QVS2</accession>
<sequence>MQSGEPEIDQEIIIIGTGFSGLGMAIALIRAGITSFLVLERGREIGGTWRDNHYPGAACDIPSHLYSFSFEGKPDWSRKYPRQLEIKAYMQQTARKYGVLDYVRFDTTLRGARFEASEGRWHIDCGASRFRCRFLVLATGGLSEPAIPALNGAADFSGPSFHSAAWNHTVALDGKRVAVIGTGASAIQFVPEIASRVKQLDIYQRTPPWVVPRPDRLFTRAEKFIFGAVPFVRKLYRELIFWHNEYQGIGIFKPQLMKGAETLALRHIEAQVADPALRELVTPRYAMGCKRILISNDWYPALSRPNVSVISSAIADVGADAIVTADSIKRAADVIIYGTGFQATAFLQNADIVGRDGVTLKTRWANGGEAYLGTSIKGFPNLFTVTGPNTGLGHNSMIYMIETNVNQICETIMEARRRKATRVEVKPEVHDRYNRELQRDLTGTVWKSGCRSWYQTESGKITTLWPGFCFQFGRRARHFRRADYNID</sequence>
<dbReference type="SUPFAM" id="SSF51905">
    <property type="entry name" value="FAD/NAD(P)-binding domain"/>
    <property type="match status" value="2"/>
</dbReference>
<feature type="transmembrane region" description="Helical" evidence="1">
    <location>
        <begin position="12"/>
        <end position="33"/>
    </location>
</feature>
<name>A0A1H4QVS2_9BRAD</name>